<sequence>MLGATSRFEMSGVLLVATAAATVEPMPMGELETSTGTVTDWSIMGAPPPLEVEVDDCGGGPRSGPFVDTTELFGVNPPPPPPPPP</sequence>
<keyword evidence="2" id="KW-0732">Signal</keyword>
<name>A0A2M3ZSV8_9DIPT</name>
<reference evidence="3" key="1">
    <citation type="submission" date="2018-01" db="EMBL/GenBank/DDBJ databases">
        <title>An insight into the sialome of Amazonian anophelines.</title>
        <authorList>
            <person name="Ribeiro J.M."/>
            <person name="Scarpassa V."/>
            <person name="Calvo E."/>
        </authorList>
    </citation>
    <scope>NUCLEOTIDE SEQUENCE</scope>
    <source>
        <tissue evidence="3">Salivary glands</tissue>
    </source>
</reference>
<evidence type="ECO:0000256" key="1">
    <source>
        <dbReference type="SAM" id="MobiDB-lite"/>
    </source>
</evidence>
<feature type="compositionally biased region" description="Pro residues" evidence="1">
    <location>
        <begin position="76"/>
        <end position="85"/>
    </location>
</feature>
<proteinExistence type="predicted"/>
<evidence type="ECO:0000313" key="3">
    <source>
        <dbReference type="EMBL" id="MBW31654.1"/>
    </source>
</evidence>
<accession>A0A2M3ZSV8</accession>
<dbReference type="EMBL" id="GGFM01010903">
    <property type="protein sequence ID" value="MBW31654.1"/>
    <property type="molecule type" value="Transcribed_RNA"/>
</dbReference>
<feature type="chain" id="PRO_5014753205" evidence="2">
    <location>
        <begin position="26"/>
        <end position="85"/>
    </location>
</feature>
<evidence type="ECO:0000256" key="2">
    <source>
        <dbReference type="SAM" id="SignalP"/>
    </source>
</evidence>
<feature type="signal peptide" evidence="2">
    <location>
        <begin position="1"/>
        <end position="25"/>
    </location>
</feature>
<protein>
    <submittedName>
        <fullName evidence="3">Putative secreted peptide</fullName>
    </submittedName>
</protein>
<organism evidence="3">
    <name type="scientific">Anopheles braziliensis</name>
    <dbReference type="NCBI Taxonomy" id="58242"/>
    <lineage>
        <taxon>Eukaryota</taxon>
        <taxon>Metazoa</taxon>
        <taxon>Ecdysozoa</taxon>
        <taxon>Arthropoda</taxon>
        <taxon>Hexapoda</taxon>
        <taxon>Insecta</taxon>
        <taxon>Pterygota</taxon>
        <taxon>Neoptera</taxon>
        <taxon>Endopterygota</taxon>
        <taxon>Diptera</taxon>
        <taxon>Nematocera</taxon>
        <taxon>Culicoidea</taxon>
        <taxon>Culicidae</taxon>
        <taxon>Anophelinae</taxon>
        <taxon>Anopheles</taxon>
    </lineage>
</organism>
<dbReference type="AlphaFoldDB" id="A0A2M3ZSV8"/>
<feature type="region of interest" description="Disordered" evidence="1">
    <location>
        <begin position="58"/>
        <end position="85"/>
    </location>
</feature>